<evidence type="ECO:0000256" key="5">
    <source>
        <dbReference type="ARBA" id="ARBA00022691"/>
    </source>
</evidence>
<dbReference type="SFLD" id="SFLDG01070">
    <property type="entry name" value="PLP-dependent"/>
    <property type="match status" value="1"/>
</dbReference>
<dbReference type="InterPro" id="IPR013785">
    <property type="entry name" value="Aldolase_TIM"/>
</dbReference>
<protein>
    <submittedName>
        <fullName evidence="11">Lysine 2,3-aminomutase</fullName>
        <ecNumber evidence="11">5.4.3.2</ecNumber>
    </submittedName>
</protein>
<keyword evidence="9" id="KW-0411">Iron-sulfur</keyword>
<dbReference type="RefSeq" id="WP_080804307.1">
    <property type="nucleotide sequence ID" value="NZ_LT828546.1"/>
</dbReference>
<evidence type="ECO:0000256" key="2">
    <source>
        <dbReference type="ARBA" id="ARBA00001966"/>
    </source>
</evidence>
<dbReference type="AlphaFoldDB" id="A0A1W1H5V5"/>
<dbReference type="GO" id="GO:0051539">
    <property type="term" value="F:4 iron, 4 sulfur cluster binding"/>
    <property type="evidence" value="ECO:0007669"/>
    <property type="project" value="UniProtKB-KW"/>
</dbReference>
<dbReference type="EC" id="5.4.3.2" evidence="11"/>
<dbReference type="EMBL" id="FWEV01000021">
    <property type="protein sequence ID" value="SLM27859.1"/>
    <property type="molecule type" value="Genomic_DNA"/>
</dbReference>
<dbReference type="OrthoDB" id="9768064at2"/>
<evidence type="ECO:0000259" key="10">
    <source>
        <dbReference type="PROSITE" id="PS51918"/>
    </source>
</evidence>
<dbReference type="SFLD" id="SFLDS00029">
    <property type="entry name" value="Radical_SAM"/>
    <property type="match status" value="1"/>
</dbReference>
<dbReference type="CDD" id="cd01335">
    <property type="entry name" value="Radical_SAM"/>
    <property type="match status" value="1"/>
</dbReference>
<dbReference type="PROSITE" id="PS51918">
    <property type="entry name" value="RADICAL_SAM"/>
    <property type="match status" value="1"/>
</dbReference>
<keyword evidence="6" id="KW-0479">Metal-binding</keyword>
<comment type="cofactor">
    <cofactor evidence="1">
        <name>pyridoxal 5'-phosphate</name>
        <dbReference type="ChEBI" id="CHEBI:597326"/>
    </cofactor>
</comment>
<dbReference type="Gene3D" id="3.20.20.70">
    <property type="entry name" value="Aldolase class I"/>
    <property type="match status" value="1"/>
</dbReference>
<proteinExistence type="inferred from homology"/>
<name>A0A1W1H5V5_9BACT</name>
<evidence type="ECO:0000256" key="9">
    <source>
        <dbReference type="ARBA" id="ARBA00023014"/>
    </source>
</evidence>
<evidence type="ECO:0000256" key="3">
    <source>
        <dbReference type="ARBA" id="ARBA00008703"/>
    </source>
</evidence>
<evidence type="ECO:0000256" key="7">
    <source>
        <dbReference type="ARBA" id="ARBA00022898"/>
    </source>
</evidence>
<keyword evidence="8" id="KW-0408">Iron</keyword>
<evidence type="ECO:0000313" key="12">
    <source>
        <dbReference type="Proteomes" id="UP000191931"/>
    </source>
</evidence>
<keyword evidence="4" id="KW-0004">4Fe-4S</keyword>
<evidence type="ECO:0000313" key="11">
    <source>
        <dbReference type="EMBL" id="SLM27859.1"/>
    </source>
</evidence>
<evidence type="ECO:0000256" key="8">
    <source>
        <dbReference type="ARBA" id="ARBA00023004"/>
    </source>
</evidence>
<reference evidence="11 12" key="1">
    <citation type="submission" date="2017-03" db="EMBL/GenBank/DDBJ databases">
        <authorList>
            <person name="Afonso C.L."/>
            <person name="Miller P.J."/>
            <person name="Scott M.A."/>
            <person name="Spackman E."/>
            <person name="Goraichik I."/>
            <person name="Dimitrov K.M."/>
            <person name="Suarez D.L."/>
            <person name="Swayne D.E."/>
        </authorList>
    </citation>
    <scope>NUCLEOTIDE SEQUENCE [LARGE SCALE GENOMIC DNA]</scope>
    <source>
        <strain evidence="11">PRJEB14757</strain>
    </source>
</reference>
<evidence type="ECO:0000256" key="4">
    <source>
        <dbReference type="ARBA" id="ARBA00022485"/>
    </source>
</evidence>
<dbReference type="GO" id="GO:0046872">
    <property type="term" value="F:metal ion binding"/>
    <property type="evidence" value="ECO:0007669"/>
    <property type="project" value="UniProtKB-KW"/>
</dbReference>
<sequence length="518" mass="58351">MKTLDILTSNLINDLFQKTNKKVSSELLKEFSNLLISARESDLTAPVIELFSRLCWLGNVMNCSPLSVGISRESLEALAAEHESTDEHNVSIGGRVGCAMPIVESAIKRVDAYLNEHKKAAPSGFELWDTMLENKKRIMNSLNMDESDWNSYSGQLQHCIDSVDDLAKIIDLPMEMEKKIRTVTKKYRMRLTPYYASLIQTGFANDPVLLQSVPTIEMLINPGDEIPPVAADHSPARLIDQFYPRVAIIKATNMCAMYCTHCLRIAHIGKKDQIYPEQAYEEAIDYIRANHRIRDVLVTGGDAFALPNKMIQNILKALDDIDHVKVKRLGTRIPVTVPQRVDSELLDILAASNDKKPLRISVQINTAQEVTPVSGEAFKNISKSVSALLNQAVLLKGVNDTRVKMWKLCETIHENYVRPYYLFNCSYRNPEFAHFRVPIEIGQDIVESMYGNISGDAIPRYIATAGGKVPLHRSNIEENKNSAPNTITLVKPWNGERVDYPDADKKLYENKTFAFLKP</sequence>
<keyword evidence="5" id="KW-0949">S-adenosyl-L-methionine</keyword>
<feature type="domain" description="Radical SAM core" evidence="10">
    <location>
        <begin position="241"/>
        <end position="468"/>
    </location>
</feature>
<accession>A0A1W1H5V5</accession>
<keyword evidence="11" id="KW-0413">Isomerase</keyword>
<dbReference type="InterPro" id="IPR007197">
    <property type="entry name" value="rSAM"/>
</dbReference>
<comment type="cofactor">
    <cofactor evidence="2">
        <name>[4Fe-4S] cluster</name>
        <dbReference type="ChEBI" id="CHEBI:49883"/>
    </cofactor>
</comment>
<dbReference type="PANTHER" id="PTHR30538">
    <property type="entry name" value="LYSINE 2,3-AMINOMUTASE-RELATED"/>
    <property type="match status" value="1"/>
</dbReference>
<dbReference type="Gene3D" id="6.10.140.1170">
    <property type="match status" value="1"/>
</dbReference>
<gene>
    <name evidence="11" type="primary">kamA</name>
    <name evidence="11" type="ORF">MTBBW1_1170004</name>
</gene>
<dbReference type="Pfam" id="PF04055">
    <property type="entry name" value="Radical_SAM"/>
    <property type="match status" value="1"/>
</dbReference>
<dbReference type="GO" id="GO:0050066">
    <property type="term" value="F:L-lysine 2,3-aminomutase activity"/>
    <property type="evidence" value="ECO:0007669"/>
    <property type="project" value="UniProtKB-EC"/>
</dbReference>
<dbReference type="InterPro" id="IPR003739">
    <property type="entry name" value="Lys_aminomutase/Glu_NH3_mut"/>
</dbReference>
<organism evidence="11 12">
    <name type="scientific">Desulfamplus magnetovallimortis</name>
    <dbReference type="NCBI Taxonomy" id="1246637"/>
    <lineage>
        <taxon>Bacteria</taxon>
        <taxon>Pseudomonadati</taxon>
        <taxon>Thermodesulfobacteriota</taxon>
        <taxon>Desulfobacteria</taxon>
        <taxon>Desulfobacterales</taxon>
        <taxon>Desulfobacteraceae</taxon>
        <taxon>Desulfamplus</taxon>
    </lineage>
</organism>
<dbReference type="SUPFAM" id="SSF102114">
    <property type="entry name" value="Radical SAM enzymes"/>
    <property type="match status" value="1"/>
</dbReference>
<dbReference type="NCBIfam" id="TIGR00238">
    <property type="entry name" value="KamA family radical SAM protein"/>
    <property type="match status" value="1"/>
</dbReference>
<keyword evidence="12" id="KW-1185">Reference proteome</keyword>
<evidence type="ECO:0000256" key="6">
    <source>
        <dbReference type="ARBA" id="ARBA00022723"/>
    </source>
</evidence>
<dbReference type="STRING" id="1246637.MTBBW1_1170004"/>
<comment type="similarity">
    <text evidence="3">Belongs to the radical SAM superfamily. KamA family.</text>
</comment>
<keyword evidence="7" id="KW-0663">Pyridoxal phosphate</keyword>
<dbReference type="InterPro" id="IPR058240">
    <property type="entry name" value="rSAM_sf"/>
</dbReference>
<dbReference type="Proteomes" id="UP000191931">
    <property type="component" value="Unassembled WGS sequence"/>
</dbReference>
<dbReference type="PANTHER" id="PTHR30538:SF0">
    <property type="entry name" value="L-LYSINE 2,3-AMINOMUTASE AQ_1632-RELATED"/>
    <property type="match status" value="1"/>
</dbReference>
<evidence type="ECO:0000256" key="1">
    <source>
        <dbReference type="ARBA" id="ARBA00001933"/>
    </source>
</evidence>